<dbReference type="InterPro" id="IPR035996">
    <property type="entry name" value="4pyrrol_Methylase_sf"/>
</dbReference>
<gene>
    <name evidence="6" type="primary">rsmI</name>
    <name evidence="9" type="ORF">SAMN05421693_1223</name>
</gene>
<dbReference type="InterPro" id="IPR053910">
    <property type="entry name" value="RsmI_HTH"/>
</dbReference>
<proteinExistence type="inferred from homology"/>
<evidence type="ECO:0000259" key="7">
    <source>
        <dbReference type="Pfam" id="PF00590"/>
    </source>
</evidence>
<dbReference type="InterPro" id="IPR014777">
    <property type="entry name" value="4pyrrole_Mease_sub1"/>
</dbReference>
<dbReference type="GO" id="GO:0005737">
    <property type="term" value="C:cytoplasm"/>
    <property type="evidence" value="ECO:0007669"/>
    <property type="project" value="UniProtKB-SubCell"/>
</dbReference>
<organism evidence="9 10">
    <name type="scientific">Ectothiorhodospira magna</name>
    <dbReference type="NCBI Taxonomy" id="867345"/>
    <lineage>
        <taxon>Bacteria</taxon>
        <taxon>Pseudomonadati</taxon>
        <taxon>Pseudomonadota</taxon>
        <taxon>Gammaproteobacteria</taxon>
        <taxon>Chromatiales</taxon>
        <taxon>Ectothiorhodospiraceae</taxon>
        <taxon>Ectothiorhodospira</taxon>
    </lineage>
</organism>
<keyword evidence="4 6" id="KW-0808">Transferase</keyword>
<comment type="subcellular location">
    <subcellularLocation>
        <location evidence="6">Cytoplasm</location>
    </subcellularLocation>
</comment>
<dbReference type="Gene3D" id="3.30.950.10">
    <property type="entry name" value="Methyltransferase, Cobalt-precorrin-4 Transmethylase, Domain 2"/>
    <property type="match status" value="1"/>
</dbReference>
<dbReference type="HAMAP" id="MF_01877">
    <property type="entry name" value="16SrRNA_methyltr_I"/>
    <property type="match status" value="1"/>
</dbReference>
<dbReference type="FunFam" id="3.30.950.10:FF:000002">
    <property type="entry name" value="Ribosomal RNA small subunit methyltransferase I"/>
    <property type="match status" value="1"/>
</dbReference>
<keyword evidence="2 6" id="KW-0698">rRNA processing</keyword>
<dbReference type="CDD" id="cd11648">
    <property type="entry name" value="RsmI"/>
    <property type="match status" value="1"/>
</dbReference>
<dbReference type="InterPro" id="IPR018063">
    <property type="entry name" value="SAM_MeTrfase_RsmI_CS"/>
</dbReference>
<dbReference type="PANTHER" id="PTHR46111:SF1">
    <property type="entry name" value="RIBOSOMAL RNA SMALL SUBUNIT METHYLTRANSFERASE I"/>
    <property type="match status" value="1"/>
</dbReference>
<evidence type="ECO:0000256" key="4">
    <source>
        <dbReference type="ARBA" id="ARBA00022679"/>
    </source>
</evidence>
<reference evidence="9 10" key="1">
    <citation type="submission" date="2016-10" db="EMBL/GenBank/DDBJ databases">
        <authorList>
            <person name="de Groot N.N."/>
        </authorList>
    </citation>
    <scope>NUCLEOTIDE SEQUENCE [LARGE SCALE GENOMIC DNA]</scope>
    <source>
        <strain evidence="9 10">B7-7</strain>
    </source>
</reference>
<dbReference type="EC" id="2.1.1.198" evidence="6"/>
<evidence type="ECO:0000256" key="6">
    <source>
        <dbReference type="HAMAP-Rule" id="MF_01877"/>
    </source>
</evidence>
<keyword evidence="3 6" id="KW-0489">Methyltransferase</keyword>
<dbReference type="InterPro" id="IPR008189">
    <property type="entry name" value="rRNA_ssu_MeTfrase_I"/>
</dbReference>
<dbReference type="RefSeq" id="WP_090207999.1">
    <property type="nucleotide sequence ID" value="NZ_FOFO01000022.1"/>
</dbReference>
<dbReference type="OrthoDB" id="9809084at2"/>
<sequence>MSIKAGVLYVVATPIGHLSDLSRRALDILGTVDLIAAEDTRRAGALLTHFGLTTPRISLHEHNEIQQVPALLSRLAQGQSIALISDAGTPLVSDPGFRLVAAAREAGLRVSPIPGACALIAALSVSGLASDRFLFEGFLPAKTQGRCNRLQALRDTPCTLIVYESSHRIGDTLADMAQVFGGDRRAVVARELTKTFEQVQGDTLAGLVRWQQADPNHGRGEFVILVAGAPQQAAVTLTPEAERVLQLLLAELPLKSAARLAAEITGISKNTLYQRALALR</sequence>
<keyword evidence="10" id="KW-1185">Reference proteome</keyword>
<evidence type="ECO:0000256" key="2">
    <source>
        <dbReference type="ARBA" id="ARBA00022552"/>
    </source>
</evidence>
<comment type="function">
    <text evidence="6">Catalyzes the 2'-O-methylation of the ribose of cytidine 1402 (C1402) in 16S rRNA.</text>
</comment>
<evidence type="ECO:0000256" key="1">
    <source>
        <dbReference type="ARBA" id="ARBA00022490"/>
    </source>
</evidence>
<dbReference type="InterPro" id="IPR000878">
    <property type="entry name" value="4pyrrol_Mease"/>
</dbReference>
<dbReference type="Gene3D" id="3.40.1010.10">
    <property type="entry name" value="Cobalt-precorrin-4 Transmethylase, Domain 1"/>
    <property type="match status" value="1"/>
</dbReference>
<keyword evidence="5 6" id="KW-0949">S-adenosyl-L-methionine</keyword>
<dbReference type="EMBL" id="FOFO01000022">
    <property type="protein sequence ID" value="SEQ25714.1"/>
    <property type="molecule type" value="Genomic_DNA"/>
</dbReference>
<dbReference type="NCBIfam" id="TIGR00096">
    <property type="entry name" value="16S rRNA (cytidine(1402)-2'-O)-methyltransferase"/>
    <property type="match status" value="1"/>
</dbReference>
<dbReference type="Pfam" id="PF23016">
    <property type="entry name" value="RsmI_C"/>
    <property type="match status" value="1"/>
</dbReference>
<dbReference type="GO" id="GO:0070677">
    <property type="term" value="F:rRNA (cytosine-2'-O-)-methyltransferase activity"/>
    <property type="evidence" value="ECO:0007669"/>
    <property type="project" value="UniProtKB-UniRule"/>
</dbReference>
<evidence type="ECO:0000313" key="9">
    <source>
        <dbReference type="EMBL" id="SEQ25714.1"/>
    </source>
</evidence>
<feature type="domain" description="Tetrapyrrole methylase" evidence="7">
    <location>
        <begin position="8"/>
        <end position="205"/>
    </location>
</feature>
<dbReference type="PROSITE" id="PS01296">
    <property type="entry name" value="RSMI"/>
    <property type="match status" value="1"/>
</dbReference>
<accession>A0A1H9EJ25</accession>
<dbReference type="SUPFAM" id="SSF53790">
    <property type="entry name" value="Tetrapyrrole methylase"/>
    <property type="match status" value="1"/>
</dbReference>
<comment type="similarity">
    <text evidence="6">Belongs to the methyltransferase superfamily. RsmI family.</text>
</comment>
<dbReference type="PIRSF" id="PIRSF005917">
    <property type="entry name" value="MTase_YraL"/>
    <property type="match status" value="1"/>
</dbReference>
<dbReference type="FunFam" id="3.40.1010.10:FF:000007">
    <property type="entry name" value="Ribosomal RNA small subunit methyltransferase I"/>
    <property type="match status" value="1"/>
</dbReference>
<keyword evidence="1 6" id="KW-0963">Cytoplasm</keyword>
<protein>
    <recommendedName>
        <fullName evidence="6">Ribosomal RNA small subunit methyltransferase I</fullName>
        <ecNumber evidence="6">2.1.1.198</ecNumber>
    </recommendedName>
    <alternativeName>
        <fullName evidence="6">16S rRNA 2'-O-ribose C1402 methyltransferase</fullName>
    </alternativeName>
    <alternativeName>
        <fullName evidence="6">rRNA (cytidine-2'-O-)-methyltransferase RsmI</fullName>
    </alternativeName>
</protein>
<dbReference type="Pfam" id="PF00590">
    <property type="entry name" value="TP_methylase"/>
    <property type="match status" value="1"/>
</dbReference>
<evidence type="ECO:0000256" key="3">
    <source>
        <dbReference type="ARBA" id="ARBA00022603"/>
    </source>
</evidence>
<dbReference type="AlphaFoldDB" id="A0A1H9EJ25"/>
<evidence type="ECO:0000313" key="10">
    <source>
        <dbReference type="Proteomes" id="UP000199496"/>
    </source>
</evidence>
<dbReference type="Proteomes" id="UP000199496">
    <property type="component" value="Unassembled WGS sequence"/>
</dbReference>
<name>A0A1H9EJ25_9GAMM</name>
<dbReference type="STRING" id="867345.SAMN05421693_1223"/>
<dbReference type="PANTHER" id="PTHR46111">
    <property type="entry name" value="RIBOSOMAL RNA SMALL SUBUNIT METHYLTRANSFERASE I"/>
    <property type="match status" value="1"/>
</dbReference>
<dbReference type="InterPro" id="IPR014776">
    <property type="entry name" value="4pyrrole_Mease_sub2"/>
</dbReference>
<feature type="domain" description="RsmI HTH" evidence="8">
    <location>
        <begin position="237"/>
        <end position="280"/>
    </location>
</feature>
<evidence type="ECO:0000259" key="8">
    <source>
        <dbReference type="Pfam" id="PF23016"/>
    </source>
</evidence>
<evidence type="ECO:0000256" key="5">
    <source>
        <dbReference type="ARBA" id="ARBA00022691"/>
    </source>
</evidence>
<comment type="catalytic activity">
    <reaction evidence="6">
        <text>cytidine(1402) in 16S rRNA + S-adenosyl-L-methionine = 2'-O-methylcytidine(1402) in 16S rRNA + S-adenosyl-L-homocysteine + H(+)</text>
        <dbReference type="Rhea" id="RHEA:42924"/>
        <dbReference type="Rhea" id="RHEA-COMP:10285"/>
        <dbReference type="Rhea" id="RHEA-COMP:10286"/>
        <dbReference type="ChEBI" id="CHEBI:15378"/>
        <dbReference type="ChEBI" id="CHEBI:57856"/>
        <dbReference type="ChEBI" id="CHEBI:59789"/>
        <dbReference type="ChEBI" id="CHEBI:74495"/>
        <dbReference type="ChEBI" id="CHEBI:82748"/>
        <dbReference type="EC" id="2.1.1.198"/>
    </reaction>
</comment>